<dbReference type="CDD" id="cd04301">
    <property type="entry name" value="NAT_SF"/>
    <property type="match status" value="1"/>
</dbReference>
<reference evidence="11 12" key="1">
    <citation type="submission" date="2021-08" db="EMBL/GenBank/DDBJ databases">
        <title>Comparative Genomics Analysis of the Genus Qipengyuania Reveals Extensive Genetic Diversity and Metabolic Versatility, Including the Description of Fifteen Novel Species.</title>
        <authorList>
            <person name="Liu Y."/>
        </authorList>
    </citation>
    <scope>NUCLEOTIDE SEQUENCE [LARGE SCALE GENOMIC DNA]</scope>
    <source>
        <strain evidence="11 12">6D47A</strain>
    </source>
</reference>
<keyword evidence="4 9" id="KW-0808">Transferase</keyword>
<organism evidence="11 12">
    <name type="scientific">Qipengyuania qiaonensis</name>
    <dbReference type="NCBI Taxonomy" id="2867240"/>
    <lineage>
        <taxon>Bacteria</taxon>
        <taxon>Pseudomonadati</taxon>
        <taxon>Pseudomonadota</taxon>
        <taxon>Alphaproteobacteria</taxon>
        <taxon>Sphingomonadales</taxon>
        <taxon>Erythrobacteraceae</taxon>
        <taxon>Qipengyuania</taxon>
    </lineage>
</organism>
<evidence type="ECO:0000256" key="7">
    <source>
        <dbReference type="ARBA" id="ARBA00029660"/>
    </source>
</evidence>
<dbReference type="Proteomes" id="UP000755104">
    <property type="component" value="Unassembled WGS sequence"/>
</dbReference>
<evidence type="ECO:0000256" key="5">
    <source>
        <dbReference type="ARBA" id="ARBA00023251"/>
    </source>
</evidence>
<evidence type="ECO:0000256" key="3">
    <source>
        <dbReference type="ARBA" id="ARBA00017677"/>
    </source>
</evidence>
<sequence>MSACAIIEAAPPHLPEWGVLRFALWPWDTPDDHAREAESLYLSSDPDRAAFVALDPASAVIGFAEATLRRDYVEGCGTSPVGFLEGIYVSPDARLSGVARQLADKVAAWAKANGCTEYASNALLDNADSHAFHAAIGFAETERVVYFRKRL</sequence>
<dbReference type="PANTHER" id="PTHR43877">
    <property type="entry name" value="AMINOALKYLPHOSPHONATE N-ACETYLTRANSFERASE-RELATED-RELATED"/>
    <property type="match status" value="1"/>
</dbReference>
<dbReference type="SUPFAM" id="SSF55729">
    <property type="entry name" value="Acyl-CoA N-acyltransferases (Nat)"/>
    <property type="match status" value="1"/>
</dbReference>
<comment type="subunit">
    <text evidence="1 9">Homodimer.</text>
</comment>
<keyword evidence="12" id="KW-1185">Reference proteome</keyword>
<comment type="catalytic activity">
    <reaction evidence="8 9">
        <text>kanamycin B + acetyl-CoA = N(6')-acetylkanamycin B + CoA + H(+)</text>
        <dbReference type="Rhea" id="RHEA:16449"/>
        <dbReference type="ChEBI" id="CHEBI:15378"/>
        <dbReference type="ChEBI" id="CHEBI:57287"/>
        <dbReference type="ChEBI" id="CHEBI:57288"/>
        <dbReference type="ChEBI" id="CHEBI:58390"/>
        <dbReference type="ChEBI" id="CHEBI:58549"/>
        <dbReference type="EC" id="2.3.1.82"/>
    </reaction>
</comment>
<dbReference type="PROSITE" id="PS51186">
    <property type="entry name" value="GNAT"/>
    <property type="match status" value="1"/>
</dbReference>
<dbReference type="EMBL" id="JAIGNO010000006">
    <property type="protein sequence ID" value="MBX7483101.1"/>
    <property type="molecule type" value="Genomic_DNA"/>
</dbReference>
<comment type="function">
    <text evidence="9">Catalyzes the transfer of an acetyl group from acetyl-CoA to the 6'-amino group of aminoglycoside molecules conferring resistance to antibiotics containing the purpurosamine ring.</text>
</comment>
<dbReference type="RefSeq" id="WP_221558359.1">
    <property type="nucleotide sequence ID" value="NZ_JAIGNO010000006.1"/>
</dbReference>
<dbReference type="InterPro" id="IPR000182">
    <property type="entry name" value="GNAT_dom"/>
</dbReference>
<evidence type="ECO:0000313" key="11">
    <source>
        <dbReference type="EMBL" id="MBX7483101.1"/>
    </source>
</evidence>
<gene>
    <name evidence="11" type="ORF">K3174_11215</name>
</gene>
<keyword evidence="6 9" id="KW-0012">Acyltransferase</keyword>
<dbReference type="InterPro" id="IPR050832">
    <property type="entry name" value="Bact_Acetyltransf"/>
</dbReference>
<evidence type="ECO:0000259" key="10">
    <source>
        <dbReference type="PROSITE" id="PS51186"/>
    </source>
</evidence>
<evidence type="ECO:0000256" key="9">
    <source>
        <dbReference type="PIRNR" id="PIRNR000452"/>
    </source>
</evidence>
<comment type="caution">
    <text evidence="11">The sequence shown here is derived from an EMBL/GenBank/DDBJ whole genome shotgun (WGS) entry which is preliminary data.</text>
</comment>
<protein>
    <recommendedName>
        <fullName evidence="3 9">Aminoglycoside N(6')-acetyltransferase type 1</fullName>
        <ecNumber evidence="2 9">2.3.1.82</ecNumber>
    </recommendedName>
    <alternativeName>
        <fullName evidence="7 9">Aminoglycoside resistance protein</fullName>
    </alternativeName>
</protein>
<keyword evidence="5 9" id="KW-0046">Antibiotic resistance</keyword>
<name>A0ABS7J705_9SPHN</name>
<accession>A0ABS7J705</accession>
<dbReference type="InterPro" id="IPR016181">
    <property type="entry name" value="Acyl_CoA_acyltransferase"/>
</dbReference>
<evidence type="ECO:0000313" key="12">
    <source>
        <dbReference type="Proteomes" id="UP000755104"/>
    </source>
</evidence>
<dbReference type="EC" id="2.3.1.82" evidence="2 9"/>
<dbReference type="Pfam" id="PF00583">
    <property type="entry name" value="Acetyltransf_1"/>
    <property type="match status" value="1"/>
</dbReference>
<evidence type="ECO:0000256" key="2">
    <source>
        <dbReference type="ARBA" id="ARBA00012888"/>
    </source>
</evidence>
<evidence type="ECO:0000256" key="6">
    <source>
        <dbReference type="ARBA" id="ARBA00023315"/>
    </source>
</evidence>
<dbReference type="GO" id="GO:0016746">
    <property type="term" value="F:acyltransferase activity"/>
    <property type="evidence" value="ECO:0007669"/>
    <property type="project" value="UniProtKB-KW"/>
</dbReference>
<dbReference type="Gene3D" id="3.40.630.30">
    <property type="match status" value="1"/>
</dbReference>
<evidence type="ECO:0000256" key="4">
    <source>
        <dbReference type="ARBA" id="ARBA00022679"/>
    </source>
</evidence>
<evidence type="ECO:0000256" key="8">
    <source>
        <dbReference type="ARBA" id="ARBA00048923"/>
    </source>
</evidence>
<feature type="domain" description="N-acetyltransferase" evidence="10">
    <location>
        <begin position="4"/>
        <end position="151"/>
    </location>
</feature>
<dbReference type="PIRSF" id="PIRSF000452">
    <property type="entry name" value="6-N-acetyltransf"/>
    <property type="match status" value="1"/>
</dbReference>
<evidence type="ECO:0000256" key="1">
    <source>
        <dbReference type="ARBA" id="ARBA00011738"/>
    </source>
</evidence>
<proteinExistence type="predicted"/>
<dbReference type="NCBIfam" id="NF043067">
    <property type="entry name" value="AAC_6p_group_E"/>
    <property type="match status" value="1"/>
</dbReference>
<dbReference type="InterPro" id="IPR024170">
    <property type="entry name" value="Aminoglycoside_N6-AcTrfrase"/>
</dbReference>